<evidence type="ECO:0000313" key="2">
    <source>
        <dbReference type="Proteomes" id="UP000274201"/>
    </source>
</evidence>
<organism evidence="1 2">
    <name type="scientific">Bartonella vinsonii</name>
    <name type="common">Rochalimaea vinsonii</name>
    <dbReference type="NCBI Taxonomy" id="33047"/>
    <lineage>
        <taxon>Bacteria</taxon>
        <taxon>Pseudomonadati</taxon>
        <taxon>Pseudomonadota</taxon>
        <taxon>Alphaproteobacteria</taxon>
        <taxon>Hyphomicrobiales</taxon>
        <taxon>Bartonellaceae</taxon>
        <taxon>Bartonella</taxon>
    </lineage>
</organism>
<sequence length="116" mass="13330">MRLSKILKSSIFFIAIICFSSIVTASISKMFYAPYCQASAYAFTKDITKQGQNSFTASQIKNCLMQNGFTDIKRLRLDDKGIWRALVEFKKYNFLVSVDYSGTVSIQNKRKKYDSF</sequence>
<evidence type="ECO:0008006" key="3">
    <source>
        <dbReference type="Google" id="ProtNLM"/>
    </source>
</evidence>
<dbReference type="AlphaFoldDB" id="A0A3S5AUT5"/>
<gene>
    <name evidence="1" type="ORF">NCTC12905_01009</name>
</gene>
<dbReference type="Proteomes" id="UP000274201">
    <property type="component" value="Chromosome"/>
</dbReference>
<dbReference type="EMBL" id="LR134529">
    <property type="protein sequence ID" value="VEJ45359.1"/>
    <property type="molecule type" value="Genomic_DNA"/>
</dbReference>
<name>A0A3S5AUT5_BARVI</name>
<protein>
    <recommendedName>
        <fullName evidence="3">PepSY domain-containing protein</fullName>
    </recommendedName>
</protein>
<proteinExistence type="predicted"/>
<dbReference type="OrthoDB" id="7376531at2"/>
<reference evidence="1 2" key="1">
    <citation type="submission" date="2018-12" db="EMBL/GenBank/DDBJ databases">
        <authorList>
            <consortium name="Pathogen Informatics"/>
        </authorList>
    </citation>
    <scope>NUCLEOTIDE SEQUENCE [LARGE SCALE GENOMIC DNA]</scope>
    <source>
        <strain evidence="1 2">NCTC12905</strain>
    </source>
</reference>
<evidence type="ECO:0000313" key="1">
    <source>
        <dbReference type="EMBL" id="VEJ45359.1"/>
    </source>
</evidence>
<dbReference type="RefSeq" id="WP_126603352.1">
    <property type="nucleotide sequence ID" value="NZ_LR134529.1"/>
</dbReference>
<accession>A0A3S5AUT5</accession>